<evidence type="ECO:0000313" key="2">
    <source>
        <dbReference type="EMBL" id="CRK38858.1"/>
    </source>
</evidence>
<dbReference type="InterPro" id="IPR052895">
    <property type="entry name" value="HetReg/Transcr_Mod"/>
</dbReference>
<keyword evidence="3" id="KW-1185">Reference proteome</keyword>
<accession>A0A0G4MXE6</accession>
<dbReference type="Pfam" id="PF06985">
    <property type="entry name" value="HET"/>
    <property type="match status" value="1"/>
</dbReference>
<dbReference type="PANTHER" id="PTHR24148">
    <property type="entry name" value="ANKYRIN REPEAT DOMAIN-CONTAINING PROTEIN 39 HOMOLOG-RELATED"/>
    <property type="match status" value="1"/>
</dbReference>
<sequence length="747" mass="84039">MDVAELSQRMRRFLHVGSRHSLEASYEPLSDSSIRLLTIKPSAKRTDKIVCELRTVAFDDHVRYRALSYVWGDPDETGVASVNGKSCRFTLNLIEALRQLRESMYDHKTLEALPLWADAVCINQGDNDDKSREVPKMGRIYGNAAEVIIWLGPMAGPDDEDPPEKGDRHNDDVFAELVPYLRSVAHVEAMTADTVAAKPSEHIMKANRRLVKDHLYYHDWFDRTWVIQEAVLAQAQPQVLFGRHVFGMGGLVALWFLLDIEKSAFHWVWEDVYLRWQMYGRVWWARQQRQLRLAAAEAAATADTVESAERIVASELLDLFIAFGSLEASLPADKIYALLALVPYKSLPPHLTPNYDLPFRTVYHDYAQFVLQHTGNINIIAYFPPLGGDAPSWVPDFREQIENDRSGDSKGPGHVDISPDGLELTVRAYDLGECISVMSRPTAGVEYGIRGYPTRCPDLRDVAARVDQEIVTRTAELRSEDVDVILEEWLGLPTSTTDPDLRPMWERARRELLHKPDGVGEEDDELRFWLKLATTAFNSFATSTGLLLYYSYNNWGRLDPPAVGDRVVWVDGSHFAFVLRPVEGGKFRFVCCSEYCSDTLVANAMKRSGLEGQTPFTGRVPAEQARVDLFVPRLPLQPPFEAGQVHRHRQQAEHLDATLLAAPPPNVRLPGRRRRWRFGLFDHRGIGARFSSSSGSGGRLGRQRAVDGVQGRQGVPHFARGVAAQQVGEAGAPPRTQLTLRMHTATD</sequence>
<feature type="domain" description="Heterokaryon incompatibility" evidence="1">
    <location>
        <begin position="64"/>
        <end position="229"/>
    </location>
</feature>
<protein>
    <recommendedName>
        <fullName evidence="1">Heterokaryon incompatibility domain-containing protein</fullName>
    </recommendedName>
</protein>
<name>A0A0G4MXE6_VERLO</name>
<dbReference type="PANTHER" id="PTHR24148:SF64">
    <property type="entry name" value="HETEROKARYON INCOMPATIBILITY DOMAIN-CONTAINING PROTEIN"/>
    <property type="match status" value="1"/>
</dbReference>
<proteinExistence type="predicted"/>
<reference evidence="2 3" key="1">
    <citation type="submission" date="2015-05" db="EMBL/GenBank/DDBJ databases">
        <authorList>
            <person name="Wang D.B."/>
            <person name="Wang M."/>
        </authorList>
    </citation>
    <scope>NUCLEOTIDE SEQUENCE [LARGE SCALE GENOMIC DNA]</scope>
    <source>
        <strain evidence="2">VL1</strain>
    </source>
</reference>
<dbReference type="InterPro" id="IPR010730">
    <property type="entry name" value="HET"/>
</dbReference>
<dbReference type="STRING" id="100787.A0A0G4MXE6"/>
<gene>
    <name evidence="2" type="ORF">BN1708_016679</name>
</gene>
<dbReference type="AlphaFoldDB" id="A0A0G4MXE6"/>
<dbReference type="EMBL" id="CVQH01025705">
    <property type="protein sequence ID" value="CRK38858.1"/>
    <property type="molecule type" value="Genomic_DNA"/>
</dbReference>
<organism evidence="2 3">
    <name type="scientific">Verticillium longisporum</name>
    <name type="common">Verticillium dahliae var. longisporum</name>
    <dbReference type="NCBI Taxonomy" id="100787"/>
    <lineage>
        <taxon>Eukaryota</taxon>
        <taxon>Fungi</taxon>
        <taxon>Dikarya</taxon>
        <taxon>Ascomycota</taxon>
        <taxon>Pezizomycotina</taxon>
        <taxon>Sordariomycetes</taxon>
        <taxon>Hypocreomycetidae</taxon>
        <taxon>Glomerellales</taxon>
        <taxon>Plectosphaerellaceae</taxon>
        <taxon>Verticillium</taxon>
    </lineage>
</organism>
<evidence type="ECO:0000259" key="1">
    <source>
        <dbReference type="Pfam" id="PF06985"/>
    </source>
</evidence>
<evidence type="ECO:0000313" key="3">
    <source>
        <dbReference type="Proteomes" id="UP000044602"/>
    </source>
</evidence>
<dbReference type="Proteomes" id="UP000044602">
    <property type="component" value="Unassembled WGS sequence"/>
</dbReference>